<feature type="domain" description="TIR" evidence="3">
    <location>
        <begin position="151"/>
        <end position="284"/>
    </location>
</feature>
<dbReference type="EMBL" id="JAAFGS010000001">
    <property type="protein sequence ID" value="NGZ74096.1"/>
    <property type="molecule type" value="Genomic_DNA"/>
</dbReference>
<evidence type="ECO:0000313" key="5">
    <source>
        <dbReference type="Proteomes" id="UP000800303"/>
    </source>
</evidence>
<dbReference type="SUPFAM" id="SSF52200">
    <property type="entry name" value="Toll/Interleukin receptor TIR domain"/>
    <property type="match status" value="1"/>
</dbReference>
<dbReference type="Proteomes" id="UP000800303">
    <property type="component" value="Unassembled WGS sequence"/>
</dbReference>
<gene>
    <name evidence="4" type="ORF">GYN08_02125</name>
</gene>
<proteinExistence type="predicted"/>
<dbReference type="InterPro" id="IPR035897">
    <property type="entry name" value="Toll_tir_struct_dom_sf"/>
</dbReference>
<dbReference type="PROSITE" id="PS50104">
    <property type="entry name" value="TIR"/>
    <property type="match status" value="1"/>
</dbReference>
<evidence type="ECO:0000256" key="1">
    <source>
        <dbReference type="SAM" id="Coils"/>
    </source>
</evidence>
<dbReference type="Pfam" id="PF13676">
    <property type="entry name" value="TIR_2"/>
    <property type="match status" value="1"/>
</dbReference>
<evidence type="ECO:0000259" key="3">
    <source>
        <dbReference type="PROSITE" id="PS50104"/>
    </source>
</evidence>
<dbReference type="SMART" id="SM00255">
    <property type="entry name" value="TIR"/>
    <property type="match status" value="1"/>
</dbReference>
<keyword evidence="1" id="KW-0175">Coiled coil</keyword>
<dbReference type="InterPro" id="IPR000157">
    <property type="entry name" value="TIR_dom"/>
</dbReference>
<comment type="caution">
    <text evidence="4">The sequence shown here is derived from an EMBL/GenBank/DDBJ whole genome shotgun (WGS) entry which is preliminary data.</text>
</comment>
<evidence type="ECO:0000313" key="4">
    <source>
        <dbReference type="EMBL" id="NGZ74096.1"/>
    </source>
</evidence>
<name>A0ABX0F4H4_9BACL</name>
<feature type="coiled-coil region" evidence="1">
    <location>
        <begin position="3"/>
        <end position="30"/>
    </location>
</feature>
<sequence length="286" mass="33067">MSLRTISLNIKRIQDNIADLNKKISEQKKKEADAHSKIVSLRKSIGKNISDSSLKGKLSQIAKQEEAVAKASAGVADLQKKLSLKTTAFYKYQNDMDKEKERENKKLDRIQERRDQENDQLHERLHDEIQAMKEERKAMLTQSDTDSFVEKQYDFFISHASEDKTEFVRPLVDELKKRGFEVWYDELTIKLGDSLRQMIDRGLANAKYGIVVLSPWFFKKNWTQFELDGLVGREMEGSKVILPIWHKISKDEVMKQSPMLAGKRAANTTTMTIEEIADELQQVLND</sequence>
<dbReference type="Gene3D" id="3.40.50.10140">
    <property type="entry name" value="Toll/interleukin-1 receptor homology (TIR) domain"/>
    <property type="match status" value="1"/>
</dbReference>
<keyword evidence="5" id="KW-1185">Reference proteome</keyword>
<dbReference type="RefSeq" id="WP_166272047.1">
    <property type="nucleotide sequence ID" value="NZ_JAAFGS010000001.1"/>
</dbReference>
<feature type="region of interest" description="Disordered" evidence="2">
    <location>
        <begin position="95"/>
        <end position="119"/>
    </location>
</feature>
<protein>
    <submittedName>
        <fullName evidence="4">TIR domain-containing protein</fullName>
    </submittedName>
</protein>
<reference evidence="4 5" key="1">
    <citation type="submission" date="2020-01" db="EMBL/GenBank/DDBJ databases">
        <title>Polyphasic characterisation and genomic insights into a novel alkali tolerant bacterium VR-M41.</title>
        <authorList>
            <person name="Vemuluri V.R."/>
        </authorList>
    </citation>
    <scope>NUCLEOTIDE SEQUENCE [LARGE SCALE GENOMIC DNA]</scope>
    <source>
        <strain evidence="4 5">VR-M41</strain>
    </source>
</reference>
<evidence type="ECO:0000256" key="2">
    <source>
        <dbReference type="SAM" id="MobiDB-lite"/>
    </source>
</evidence>
<accession>A0ABX0F4H4</accession>
<organism evidence="4 5">
    <name type="scientific">Saccharibacillus alkalitolerans</name>
    <dbReference type="NCBI Taxonomy" id="2705290"/>
    <lineage>
        <taxon>Bacteria</taxon>
        <taxon>Bacillati</taxon>
        <taxon>Bacillota</taxon>
        <taxon>Bacilli</taxon>
        <taxon>Bacillales</taxon>
        <taxon>Paenibacillaceae</taxon>
        <taxon>Saccharibacillus</taxon>
    </lineage>
</organism>